<evidence type="ECO:0000256" key="2">
    <source>
        <dbReference type="ARBA" id="ARBA00004922"/>
    </source>
</evidence>
<evidence type="ECO:0000256" key="8">
    <source>
        <dbReference type="ARBA" id="ARBA00022771"/>
    </source>
</evidence>
<feature type="compositionally biased region" description="Basic and acidic residues" evidence="15">
    <location>
        <begin position="774"/>
        <end position="796"/>
    </location>
</feature>
<proteinExistence type="inferred from homology"/>
<dbReference type="Pfam" id="PF11051">
    <property type="entry name" value="Mannosyl_trans3"/>
    <property type="match status" value="1"/>
</dbReference>
<feature type="compositionally biased region" description="Polar residues" evidence="15">
    <location>
        <begin position="1120"/>
        <end position="1139"/>
    </location>
</feature>
<keyword evidence="10" id="KW-0735">Signal-anchor</keyword>
<dbReference type="InterPro" id="IPR001965">
    <property type="entry name" value="Znf_PHD"/>
</dbReference>
<dbReference type="InterPro" id="IPR029044">
    <property type="entry name" value="Nucleotide-diphossugar_trans"/>
</dbReference>
<evidence type="ECO:0000256" key="14">
    <source>
        <dbReference type="ARBA" id="ARBA00023180"/>
    </source>
</evidence>
<name>A0A8H6BT10_CANAX</name>
<dbReference type="UniPathway" id="UPA00378"/>
<keyword evidence="4 18" id="KW-0328">Glycosyltransferase</keyword>
<comment type="similarity">
    <text evidence="3">Belongs to the MNN1/MNT family.</text>
</comment>
<feature type="domain" description="Zinc finger PHD-type" evidence="17">
    <location>
        <begin position="808"/>
        <end position="862"/>
    </location>
</feature>
<feature type="region of interest" description="Disordered" evidence="15">
    <location>
        <begin position="869"/>
        <end position="891"/>
    </location>
</feature>
<dbReference type="Proteomes" id="UP000536275">
    <property type="component" value="Unassembled WGS sequence"/>
</dbReference>
<gene>
    <name evidence="18" type="ORF">FOB64_006667</name>
</gene>
<feature type="compositionally biased region" description="Acidic residues" evidence="15">
    <location>
        <begin position="880"/>
        <end position="891"/>
    </location>
</feature>
<feature type="compositionally biased region" description="Polar residues" evidence="15">
    <location>
        <begin position="1354"/>
        <end position="1375"/>
    </location>
</feature>
<dbReference type="GO" id="GO:0000033">
    <property type="term" value="F:alpha-1,3-mannosyltransferase activity"/>
    <property type="evidence" value="ECO:0007669"/>
    <property type="project" value="TreeGrafter"/>
</dbReference>
<dbReference type="InterPro" id="IPR011011">
    <property type="entry name" value="Znf_FYVE_PHD"/>
</dbReference>
<keyword evidence="11 16" id="KW-1133">Transmembrane helix</keyword>
<reference evidence="18 19" key="1">
    <citation type="submission" date="2020-03" db="EMBL/GenBank/DDBJ databases">
        <title>FDA dAtabase for Regulatory Grade micrObial Sequences (FDA-ARGOS): Supporting development and validation of Infectious Disease Dx tests.</title>
        <authorList>
            <person name="Campos J."/>
            <person name="Goldberg B."/>
            <person name="Tallon L."/>
            <person name="Sadzewicz L."/>
            <person name="Vavikolanu K."/>
            <person name="Mehta A."/>
            <person name="Aluvathingal J."/>
            <person name="Nadendla S."/>
            <person name="Nandy P."/>
            <person name="Geyer C."/>
            <person name="Yan Y."/>
            <person name="Sichtig H."/>
        </authorList>
    </citation>
    <scope>NUCLEOTIDE SEQUENCE [LARGE SCALE GENOMIC DNA]</scope>
    <source>
        <strain evidence="18 19">FDAARGOS_656</strain>
    </source>
</reference>
<evidence type="ECO:0000259" key="17">
    <source>
        <dbReference type="SMART" id="SM00249"/>
    </source>
</evidence>
<feature type="compositionally biased region" description="Polar residues" evidence="15">
    <location>
        <begin position="1060"/>
        <end position="1076"/>
    </location>
</feature>
<feature type="transmembrane region" description="Helical" evidence="16">
    <location>
        <begin position="12"/>
        <end position="31"/>
    </location>
</feature>
<evidence type="ECO:0000256" key="11">
    <source>
        <dbReference type="ARBA" id="ARBA00022989"/>
    </source>
</evidence>
<evidence type="ECO:0000256" key="12">
    <source>
        <dbReference type="ARBA" id="ARBA00023034"/>
    </source>
</evidence>
<evidence type="ECO:0000256" key="13">
    <source>
        <dbReference type="ARBA" id="ARBA00023136"/>
    </source>
</evidence>
<dbReference type="Pfam" id="PF07744">
    <property type="entry name" value="SPOC"/>
    <property type="match status" value="1"/>
</dbReference>
<feature type="region of interest" description="Disordered" evidence="15">
    <location>
        <begin position="1326"/>
        <end position="1390"/>
    </location>
</feature>
<accession>A0A8H6BT10</accession>
<dbReference type="SUPFAM" id="SSF53448">
    <property type="entry name" value="Nucleotide-diphospho-sugar transferases"/>
    <property type="match status" value="1"/>
</dbReference>
<sequence length="1390" mass="162673">MIQKLIKNRQRSKWVLFTGASLWIFFILDFMNSNYYNTESHISSYSIYNVYDNLHEETESPPKSALSSSLLEPSTNQQTSDFKNHLLYKSLISSLFQNTTKQTKDLNSNIYDDIFSNHKLETVLGTLSFKERCDLYFKNVFAEDVNWHFNPDTRYDMHFDKNTKEFKDFIKVKELVIQEKFDKMKEKFKEEDYNRELSKLKKSMFTDFLNEKFEQEIVNRLSTFRIFNKCYITNDETPQINKINQFITNQQKVYPWISKEYPVYERWTGKVYHEPPNYYEILNHDPMQKTPKKIQQSNNAAQPFLKQFKNKFNGRGIVLTIGNQHSDYAVSLIHLLRALDNKLPIQIVYYDDVNEESKRKIVTAAQEDFRSLPHSFEKVAHLFGDKYINSQGKGLQPQEVWFVNAYNSIHKNYRGKFSRFGNKLLASLFNSFSEFMLIDVDTVLMQPPEYFFQLKNYQTTGTYFFKDRSVLQRRTVEDGKFFERMGPSTVDQMMFDIPIMTNYTTTRELFRGLQHYMESGLVMINKDKHLNSILMITQINLIGPITGKVWGDKELFWLGFAINGDEEYYFDDNFAAAIGHVSGDDNHSLLWINSGFRFCHQADEVNFEKEAKKKTRLKHLHTADQFRTFYYNPLRITHAVVPPLDQDLQDRKNAMDEPTSGWLWESGYCKRYMWCAYSSVGGPQKRPDEKDDTVDNNETKDNTLDGILVEYNQDEIALFNYLGDIWTTRETKKKMEEPTKRVTRVNRGQNMKRHIEELLSNDVKYFSSQSTESTNKKQRVEKDVKVTKSDTEDHADTSSQDEYDGEVRCRPCGATKDNYDEDEDTLGDMVQCDQCKTWQHAKCMGYKTKRSIPNIHKCDVCTGKPIPQSKRTSNTKTIKEEEEEEEEENDDDDIIEITDVKEKKSFANLKDEVRISTFKAFYNFFKKVIPKDGDNTTEEAIESRVNDMALEIESIIHENFSGKAYPTEARRILFVLKKHFMQEIFDRTITFKDVVHKTPQEINADIAKIEKQNKKNIKNIILTENDNTQIIRRTHKGEIIKENDFERSNQIDENIVPESNFISHTKSQSKSYNNLNPRFDEDDEEDTATRENEEQEEEEKEEGTKATTEVVESENSETNQLQGENKSTPKSSESLSDVDSPNHNEADDGRLYSFLSGVDNPVTGERKVENKHVWSGRITFPEFATFKAKGEFYTSTDYNDKPMDHLINTTKDILHLPAYTILGRLDRHVADKYLPKVIGSRDFYFVQILNDDANDDQFQKLYQYLLIKNKVGVLSGQPSFVKDSYLIPIDFRDENLPPFLKNSRRDLRIGLFALFVVRKDYQPRARSFETNGNNHHQHAKEKENEEEEEEKGRNQSLSEVGHFTSNGVQSIGNKQETQDHRLDDILSQLS</sequence>
<evidence type="ECO:0000256" key="15">
    <source>
        <dbReference type="SAM" id="MobiDB-lite"/>
    </source>
</evidence>
<dbReference type="GO" id="GO:0046354">
    <property type="term" value="P:mannan biosynthetic process"/>
    <property type="evidence" value="ECO:0007669"/>
    <property type="project" value="UniProtKB-ARBA"/>
</dbReference>
<keyword evidence="13 16" id="KW-0472">Membrane</keyword>
<feature type="region of interest" description="Disordered" evidence="15">
    <location>
        <begin position="767"/>
        <end position="805"/>
    </location>
</feature>
<feature type="region of interest" description="Disordered" evidence="15">
    <location>
        <begin position="681"/>
        <end position="700"/>
    </location>
</feature>
<evidence type="ECO:0000256" key="7">
    <source>
        <dbReference type="ARBA" id="ARBA00022723"/>
    </source>
</evidence>
<feature type="compositionally biased region" description="Basic and acidic residues" evidence="15">
    <location>
        <begin position="1140"/>
        <end position="1150"/>
    </location>
</feature>
<dbReference type="Pfam" id="PF20826">
    <property type="entry name" value="PHD_5"/>
    <property type="match status" value="1"/>
</dbReference>
<feature type="region of interest" description="Disordered" evidence="15">
    <location>
        <begin position="1056"/>
        <end position="1152"/>
    </location>
</feature>
<keyword evidence="7" id="KW-0479">Metal-binding</keyword>
<dbReference type="GO" id="GO:0006493">
    <property type="term" value="P:protein O-linked glycosylation"/>
    <property type="evidence" value="ECO:0007669"/>
    <property type="project" value="TreeGrafter"/>
</dbReference>
<dbReference type="EMBL" id="JABWAD010000068">
    <property type="protein sequence ID" value="KAF6060466.1"/>
    <property type="molecule type" value="Genomic_DNA"/>
</dbReference>
<evidence type="ECO:0000256" key="4">
    <source>
        <dbReference type="ARBA" id="ARBA00022676"/>
    </source>
</evidence>
<evidence type="ECO:0000256" key="5">
    <source>
        <dbReference type="ARBA" id="ARBA00022679"/>
    </source>
</evidence>
<dbReference type="GO" id="GO:0000139">
    <property type="term" value="C:Golgi membrane"/>
    <property type="evidence" value="ECO:0007669"/>
    <property type="project" value="UniProtKB-SubCell"/>
</dbReference>
<keyword evidence="5 18" id="KW-0808">Transferase</keyword>
<dbReference type="SMART" id="SM00249">
    <property type="entry name" value="PHD"/>
    <property type="match status" value="1"/>
</dbReference>
<dbReference type="PANTHER" id="PTHR31392">
    <property type="entry name" value="ALPHA-1,3-MANNOSYLTRANSFERASE MNN1-RELATED"/>
    <property type="match status" value="1"/>
</dbReference>
<keyword evidence="6 16" id="KW-0812">Transmembrane</keyword>
<evidence type="ECO:0000256" key="1">
    <source>
        <dbReference type="ARBA" id="ARBA00004323"/>
    </source>
</evidence>
<keyword evidence="8" id="KW-0863">Zinc-finger</keyword>
<dbReference type="InterPro" id="IPR013083">
    <property type="entry name" value="Znf_RING/FYVE/PHD"/>
</dbReference>
<dbReference type="GO" id="GO:0008270">
    <property type="term" value="F:zinc ion binding"/>
    <property type="evidence" value="ECO:0007669"/>
    <property type="project" value="UniProtKB-KW"/>
</dbReference>
<evidence type="ECO:0000256" key="6">
    <source>
        <dbReference type="ARBA" id="ARBA00022692"/>
    </source>
</evidence>
<evidence type="ECO:0000256" key="9">
    <source>
        <dbReference type="ARBA" id="ARBA00022833"/>
    </source>
</evidence>
<keyword evidence="9" id="KW-0862">Zinc</keyword>
<dbReference type="SUPFAM" id="SSF57903">
    <property type="entry name" value="FYVE/PHD zinc finger"/>
    <property type="match status" value="1"/>
</dbReference>
<comment type="subcellular location">
    <subcellularLocation>
        <location evidence="1">Golgi apparatus membrane</location>
        <topology evidence="1">Single-pass type II membrane protein</topology>
    </subcellularLocation>
</comment>
<evidence type="ECO:0000256" key="16">
    <source>
        <dbReference type="SAM" id="Phobius"/>
    </source>
</evidence>
<keyword evidence="14" id="KW-0325">Glycoprotein</keyword>
<comment type="caution">
    <text evidence="18">The sequence shown here is derived from an EMBL/GenBank/DDBJ whole genome shotgun (WGS) entry which is preliminary data.</text>
</comment>
<dbReference type="InterPro" id="IPR012921">
    <property type="entry name" value="SPOC_C"/>
</dbReference>
<comment type="pathway">
    <text evidence="2">Protein modification; protein glycosylation.</text>
</comment>
<dbReference type="Gene3D" id="3.30.40.10">
    <property type="entry name" value="Zinc/RING finger domain, C3HC4 (zinc finger)"/>
    <property type="match status" value="1"/>
</dbReference>
<feature type="region of interest" description="Disordered" evidence="15">
    <location>
        <begin position="732"/>
        <end position="752"/>
    </location>
</feature>
<evidence type="ECO:0000256" key="3">
    <source>
        <dbReference type="ARBA" id="ARBA00009105"/>
    </source>
</evidence>
<evidence type="ECO:0000313" key="19">
    <source>
        <dbReference type="Proteomes" id="UP000536275"/>
    </source>
</evidence>
<evidence type="ECO:0000313" key="18">
    <source>
        <dbReference type="EMBL" id="KAF6060466.1"/>
    </source>
</evidence>
<dbReference type="PANTHER" id="PTHR31392:SF1">
    <property type="entry name" value="ALPHA-1,3-MANNOSYLTRANSFERASE MNN1-RELATED"/>
    <property type="match status" value="1"/>
</dbReference>
<dbReference type="InterPro" id="IPR022751">
    <property type="entry name" value="Alpha_mannosyltransferase"/>
</dbReference>
<evidence type="ECO:0000256" key="10">
    <source>
        <dbReference type="ARBA" id="ARBA00022968"/>
    </source>
</evidence>
<keyword evidence="12" id="KW-0333">Golgi apparatus</keyword>
<protein>
    <submittedName>
        <fullName evidence="18">Mannosyltransferase putative family protein</fullName>
    </submittedName>
</protein>
<organism evidence="18 19">
    <name type="scientific">Candida albicans</name>
    <name type="common">Yeast</name>
    <dbReference type="NCBI Taxonomy" id="5476"/>
    <lineage>
        <taxon>Eukaryota</taxon>
        <taxon>Fungi</taxon>
        <taxon>Dikarya</taxon>
        <taxon>Ascomycota</taxon>
        <taxon>Saccharomycotina</taxon>
        <taxon>Pichiomycetes</taxon>
        <taxon>Debaryomycetaceae</taxon>
        <taxon>Candida/Lodderomyces clade</taxon>
        <taxon>Candida</taxon>
    </lineage>
</organism>